<dbReference type="InterPro" id="IPR005481">
    <property type="entry name" value="BC-like_N"/>
</dbReference>
<dbReference type="PROSITE" id="PS00866">
    <property type="entry name" value="CPSASE_1"/>
    <property type="match status" value="1"/>
</dbReference>
<dbReference type="Pfam" id="PF02785">
    <property type="entry name" value="Biotin_carb_C"/>
    <property type="match status" value="1"/>
</dbReference>
<dbReference type="InterPro" id="IPR011764">
    <property type="entry name" value="Biotin_carboxylation_dom"/>
</dbReference>
<sequence length="781" mass="85563">MSSISLQQTKRSAVSERPPLFVAQPLLNEDGSPKIERVFIANRGEIACRVIATCRKLNLISIAIYVQEDKSSRHVADADEAIDLGPIEGVATNPFLNIDLLVSKAKEANAHAIHPGYGYLSENPDFADRVREAGLIFLGPSSLAMSTLGNKRTSKEYLLKNSPEVPLIPGFAGTSQNQQDLEEAAKSIGFPVMLKASAGGGGKGMRIVRDPSALRGELERAQSEAKRSFGSDDCILEKYIEAGKHVEVQIIGDSHGRVVSLWDRDCSVQRRHQKVVEEAPCPWLSDDMRERMSASATQIAELIGYEGAGTVEFVVDVVAKKYYFLEVNARLQVEHPITEEITGVDLVSLQLYVATGGRLADLLPLNNVARNGHAIECRLCAEDAHRDFFPEHGTVRVWQPAPGILGPGRDVRYETAIENGSQVSIYFDSMIAKLIVWAPTREQAIAKMVKMLANTACVGVRTNQLFLQACLSHADFRNPAYTTSFIGNNFDALLQNPHRAEPTTLYNSVGTAASLYMRSIRHASRSAFRNVRLGFRNQRFDPINRAVEILITHAEGVTRDDSQQQACLLVTEMIGNDTRQCNVYTLDVPQPAPSSDEKESPANTLTAKYNAISAAIRNGDWKTRSSQRILIEDVKPLSHTPTWHTDVVTYSISAKRITALLCYSPSTPSDSPLGTTIYAHIPTLGTWVQYTMHSPLTYTESLRSSIVAAEGGLKVVKAPMPCKILKVLKQSGEQVGKGEVVMVVESMKMEMSINAPAKGVFGSERGEGEAVEEGAVLCEIE</sequence>
<dbReference type="PANTHER" id="PTHR18866">
    <property type="entry name" value="CARBOXYLASE:PYRUVATE/ACETYL-COA/PROPIONYL-COA CARBOXYLASE"/>
    <property type="match status" value="1"/>
</dbReference>
<evidence type="ECO:0000313" key="11">
    <source>
        <dbReference type="Proteomes" id="UP000799424"/>
    </source>
</evidence>
<proteinExistence type="predicted"/>
<keyword evidence="11" id="KW-1185">Reference proteome</keyword>
<dbReference type="PROSITE" id="PS50975">
    <property type="entry name" value="ATP_GRASP"/>
    <property type="match status" value="1"/>
</dbReference>
<keyword evidence="4 6" id="KW-0067">ATP-binding</keyword>
<dbReference type="InterPro" id="IPR005479">
    <property type="entry name" value="CPAse_ATP-bd"/>
</dbReference>
<dbReference type="InterPro" id="IPR050856">
    <property type="entry name" value="Biotin_carboxylase_complex"/>
</dbReference>
<evidence type="ECO:0000256" key="3">
    <source>
        <dbReference type="ARBA" id="ARBA00022741"/>
    </source>
</evidence>
<name>A0A6A6ZTN0_9PLEO</name>
<dbReference type="PANTHER" id="PTHR18866:SF127">
    <property type="match status" value="1"/>
</dbReference>
<evidence type="ECO:0000259" key="8">
    <source>
        <dbReference type="PROSITE" id="PS50975"/>
    </source>
</evidence>
<feature type="domain" description="ATP-grasp" evidence="8">
    <location>
        <begin position="157"/>
        <end position="355"/>
    </location>
</feature>
<dbReference type="InterPro" id="IPR005482">
    <property type="entry name" value="Biotin_COase_C"/>
</dbReference>
<dbReference type="Pfam" id="PF02786">
    <property type="entry name" value="CPSase_L_D2"/>
    <property type="match status" value="1"/>
</dbReference>
<organism evidence="10 11">
    <name type="scientific">Ophiobolus disseminans</name>
    <dbReference type="NCBI Taxonomy" id="1469910"/>
    <lineage>
        <taxon>Eukaryota</taxon>
        <taxon>Fungi</taxon>
        <taxon>Dikarya</taxon>
        <taxon>Ascomycota</taxon>
        <taxon>Pezizomycotina</taxon>
        <taxon>Dothideomycetes</taxon>
        <taxon>Pleosporomycetidae</taxon>
        <taxon>Pleosporales</taxon>
        <taxon>Pleosporineae</taxon>
        <taxon>Phaeosphaeriaceae</taxon>
        <taxon>Ophiobolus</taxon>
    </lineage>
</organism>
<evidence type="ECO:0000259" key="7">
    <source>
        <dbReference type="PROSITE" id="PS50968"/>
    </source>
</evidence>
<dbReference type="Pfam" id="PF00289">
    <property type="entry name" value="Biotin_carb_N"/>
    <property type="match status" value="1"/>
</dbReference>
<evidence type="ECO:0000256" key="4">
    <source>
        <dbReference type="ARBA" id="ARBA00022840"/>
    </source>
</evidence>
<dbReference type="Pfam" id="PF00364">
    <property type="entry name" value="Biotin_lipoyl"/>
    <property type="match status" value="1"/>
</dbReference>
<comment type="cofactor">
    <cofactor evidence="1">
        <name>biotin</name>
        <dbReference type="ChEBI" id="CHEBI:57586"/>
    </cofactor>
</comment>
<dbReference type="SUPFAM" id="SSF52440">
    <property type="entry name" value="PreATP-grasp domain"/>
    <property type="match status" value="1"/>
</dbReference>
<feature type="domain" description="Biotin carboxylation" evidence="9">
    <location>
        <begin position="34"/>
        <end position="491"/>
    </location>
</feature>
<dbReference type="GO" id="GO:0046872">
    <property type="term" value="F:metal ion binding"/>
    <property type="evidence" value="ECO:0007669"/>
    <property type="project" value="InterPro"/>
</dbReference>
<dbReference type="GO" id="GO:0005524">
    <property type="term" value="F:ATP binding"/>
    <property type="evidence" value="ECO:0007669"/>
    <property type="project" value="UniProtKB-UniRule"/>
</dbReference>
<dbReference type="InterPro" id="IPR016185">
    <property type="entry name" value="PreATP-grasp_dom_sf"/>
</dbReference>
<dbReference type="PROSITE" id="PS00867">
    <property type="entry name" value="CPSASE_2"/>
    <property type="match status" value="1"/>
</dbReference>
<dbReference type="GO" id="GO:0016874">
    <property type="term" value="F:ligase activity"/>
    <property type="evidence" value="ECO:0007669"/>
    <property type="project" value="UniProtKB-KW"/>
</dbReference>
<dbReference type="InterPro" id="IPR011054">
    <property type="entry name" value="Rudment_hybrid_motif"/>
</dbReference>
<dbReference type="InterPro" id="IPR011053">
    <property type="entry name" value="Single_hybrid_motif"/>
</dbReference>
<dbReference type="SMART" id="SM00878">
    <property type="entry name" value="Biotin_carb_C"/>
    <property type="match status" value="1"/>
</dbReference>
<evidence type="ECO:0000256" key="6">
    <source>
        <dbReference type="PROSITE-ProRule" id="PRU00409"/>
    </source>
</evidence>
<evidence type="ECO:0000256" key="1">
    <source>
        <dbReference type="ARBA" id="ARBA00001953"/>
    </source>
</evidence>
<gene>
    <name evidence="10" type="ORF">CC86DRAFT_354457</name>
</gene>
<dbReference type="SUPFAM" id="SSF51230">
    <property type="entry name" value="Single hybrid motif"/>
    <property type="match status" value="1"/>
</dbReference>
<dbReference type="SUPFAM" id="SSF56059">
    <property type="entry name" value="Glutathione synthetase ATP-binding domain-like"/>
    <property type="match status" value="1"/>
</dbReference>
<dbReference type="SUPFAM" id="SSF51246">
    <property type="entry name" value="Rudiment single hybrid motif"/>
    <property type="match status" value="1"/>
</dbReference>
<reference evidence="10" key="1">
    <citation type="journal article" date="2020" name="Stud. Mycol.">
        <title>101 Dothideomycetes genomes: a test case for predicting lifestyles and emergence of pathogens.</title>
        <authorList>
            <person name="Haridas S."/>
            <person name="Albert R."/>
            <person name="Binder M."/>
            <person name="Bloem J."/>
            <person name="Labutti K."/>
            <person name="Salamov A."/>
            <person name="Andreopoulos B."/>
            <person name="Baker S."/>
            <person name="Barry K."/>
            <person name="Bills G."/>
            <person name="Bluhm B."/>
            <person name="Cannon C."/>
            <person name="Castanera R."/>
            <person name="Culley D."/>
            <person name="Daum C."/>
            <person name="Ezra D."/>
            <person name="Gonzalez J."/>
            <person name="Henrissat B."/>
            <person name="Kuo A."/>
            <person name="Liang C."/>
            <person name="Lipzen A."/>
            <person name="Lutzoni F."/>
            <person name="Magnuson J."/>
            <person name="Mondo S."/>
            <person name="Nolan M."/>
            <person name="Ohm R."/>
            <person name="Pangilinan J."/>
            <person name="Park H.-J."/>
            <person name="Ramirez L."/>
            <person name="Alfaro M."/>
            <person name="Sun H."/>
            <person name="Tritt A."/>
            <person name="Yoshinaga Y."/>
            <person name="Zwiers L.-H."/>
            <person name="Turgeon B."/>
            <person name="Goodwin S."/>
            <person name="Spatafora J."/>
            <person name="Crous P."/>
            <person name="Grigoriev I."/>
        </authorList>
    </citation>
    <scope>NUCLEOTIDE SEQUENCE</scope>
    <source>
        <strain evidence="10">CBS 113818</strain>
    </source>
</reference>
<dbReference type="EMBL" id="MU006230">
    <property type="protein sequence ID" value="KAF2824421.1"/>
    <property type="molecule type" value="Genomic_DNA"/>
</dbReference>
<dbReference type="OrthoDB" id="196847at2759"/>
<dbReference type="Proteomes" id="UP000799424">
    <property type="component" value="Unassembled WGS sequence"/>
</dbReference>
<keyword evidence="5" id="KW-0092">Biotin</keyword>
<dbReference type="Gene3D" id="2.40.50.100">
    <property type="match status" value="1"/>
</dbReference>
<evidence type="ECO:0000259" key="9">
    <source>
        <dbReference type="PROSITE" id="PS50979"/>
    </source>
</evidence>
<dbReference type="InterPro" id="IPR011761">
    <property type="entry name" value="ATP-grasp"/>
</dbReference>
<keyword evidence="3 6" id="KW-0547">Nucleotide-binding</keyword>
<dbReference type="AlphaFoldDB" id="A0A6A6ZTN0"/>
<dbReference type="Gene3D" id="3.30.470.20">
    <property type="entry name" value="ATP-grasp fold, B domain"/>
    <property type="match status" value="1"/>
</dbReference>
<feature type="domain" description="Lipoyl-binding" evidence="7">
    <location>
        <begin position="707"/>
        <end position="781"/>
    </location>
</feature>
<evidence type="ECO:0000256" key="2">
    <source>
        <dbReference type="ARBA" id="ARBA00022598"/>
    </source>
</evidence>
<dbReference type="PROSITE" id="PS50979">
    <property type="entry name" value="BC"/>
    <property type="match status" value="1"/>
</dbReference>
<dbReference type="CDD" id="cd06850">
    <property type="entry name" value="biotinyl_domain"/>
    <property type="match status" value="1"/>
</dbReference>
<evidence type="ECO:0000256" key="5">
    <source>
        <dbReference type="ARBA" id="ARBA00023267"/>
    </source>
</evidence>
<accession>A0A6A6ZTN0</accession>
<dbReference type="InterPro" id="IPR000089">
    <property type="entry name" value="Biotin_lipoyl"/>
</dbReference>
<evidence type="ECO:0000313" key="10">
    <source>
        <dbReference type="EMBL" id="KAF2824421.1"/>
    </source>
</evidence>
<dbReference type="PROSITE" id="PS50968">
    <property type="entry name" value="BIOTINYL_LIPOYL"/>
    <property type="match status" value="1"/>
</dbReference>
<protein>
    <submittedName>
        <fullName evidence="10">Uncharacterized protein</fullName>
    </submittedName>
</protein>
<dbReference type="FunFam" id="3.30.1490.20:FF:000003">
    <property type="entry name" value="acetyl-CoA carboxylase isoform X1"/>
    <property type="match status" value="1"/>
</dbReference>
<keyword evidence="2" id="KW-0436">Ligase</keyword>